<proteinExistence type="predicted"/>
<evidence type="ECO:0000313" key="2">
    <source>
        <dbReference type="Proteomes" id="UP000235162"/>
    </source>
</evidence>
<dbReference type="Gene3D" id="1.10.287.3020">
    <property type="match status" value="1"/>
</dbReference>
<gene>
    <name evidence="1" type="ORF">C0029_02985</name>
</gene>
<dbReference type="InterPro" id="IPR021490">
    <property type="entry name" value="DUF3144"/>
</dbReference>
<dbReference type="AlphaFoldDB" id="A0AAP8MH33"/>
<comment type="caution">
    <text evidence="1">The sequence shown here is derived from an EMBL/GenBank/DDBJ whole genome shotgun (WGS) entry which is preliminary data.</text>
</comment>
<dbReference type="KEGG" id="hja:BST95_15200"/>
<dbReference type="Pfam" id="PF11342">
    <property type="entry name" value="DUF3144"/>
    <property type="match status" value="1"/>
</dbReference>
<evidence type="ECO:0000313" key="1">
    <source>
        <dbReference type="EMBL" id="PLW87564.1"/>
    </source>
</evidence>
<accession>A0AAP8MH33</accession>
<dbReference type="Proteomes" id="UP000235162">
    <property type="component" value="Unassembled WGS sequence"/>
</dbReference>
<keyword evidence="2" id="KW-1185">Reference proteome</keyword>
<dbReference type="EMBL" id="PKUR01000001">
    <property type="protein sequence ID" value="PLW87564.1"/>
    <property type="molecule type" value="Genomic_DNA"/>
</dbReference>
<dbReference type="RefSeq" id="WP_084200384.1">
    <property type="nucleotide sequence ID" value="NZ_BMYL01000001.1"/>
</dbReference>
<protein>
    <submittedName>
        <fullName evidence="1">DUF3144 domain-containing protein</fullName>
    </submittedName>
</protein>
<organism evidence="1 2">
    <name type="scientific">Halioglobus japonicus</name>
    <dbReference type="NCBI Taxonomy" id="930805"/>
    <lineage>
        <taxon>Bacteria</taxon>
        <taxon>Pseudomonadati</taxon>
        <taxon>Pseudomonadota</taxon>
        <taxon>Gammaproteobacteria</taxon>
        <taxon>Cellvibrionales</taxon>
        <taxon>Halieaceae</taxon>
        <taxon>Halioglobus</taxon>
    </lineage>
</organism>
<sequence length="90" mass="9988">MSKTEAQQHHETMNRFIDLANEIKNEGVGTHVVSAALMTASAVYASYVAAGNEGGLNPSGIEKVVDAYRHQMEQIQEMKRAELQQKQQDQ</sequence>
<name>A0AAP8MH33_9GAMM</name>
<reference evidence="1 2" key="1">
    <citation type="submission" date="2018-01" db="EMBL/GenBank/DDBJ databases">
        <title>The draft genome sequence of Halioglobus japonicus S1-36.</title>
        <authorList>
            <person name="Du Z.-J."/>
            <person name="Shi M.-J."/>
        </authorList>
    </citation>
    <scope>NUCLEOTIDE SEQUENCE [LARGE SCALE GENOMIC DNA]</scope>
    <source>
        <strain evidence="1 2">S1-36</strain>
    </source>
</reference>